<dbReference type="NCBIfam" id="NF001843">
    <property type="entry name" value="PRK00567.1-4"/>
    <property type="match status" value="1"/>
</dbReference>
<dbReference type="NCBIfam" id="NF010557">
    <property type="entry name" value="PRK13952.1"/>
    <property type="match status" value="1"/>
</dbReference>
<keyword evidence="9 10" id="KW-0407">Ion channel</keyword>
<dbReference type="InterPro" id="IPR001185">
    <property type="entry name" value="MS_channel"/>
</dbReference>
<dbReference type="STRING" id="438753.AZC_4641"/>
<dbReference type="InterPro" id="IPR019823">
    <property type="entry name" value="Mechanosensitive_channel_CS"/>
</dbReference>
<reference evidence="11 12" key="4">
    <citation type="journal article" date="2009" name="Appl. Environ. Microbiol.">
        <title>Comparative genome-wide transcriptional profiling of Azorhizobium caulinodans ORS571 grown under free-living and symbiotic conditions.</title>
        <authorList>
            <person name="Tsukada S."/>
            <person name="Aono T."/>
            <person name="Akiba N."/>
            <person name="Lee KB."/>
            <person name="Liu CT."/>
            <person name="Toyazaki H."/>
            <person name="Oyaizu H."/>
        </authorList>
    </citation>
    <scope>NUCLEOTIDE SEQUENCE [LARGE SCALE GENOMIC DNA]</scope>
    <source>
        <strain evidence="12">ATCC 43989 / DSM 5975 / JCM 20966 / LMG 6465 / NBRC 14845 / NCIMB 13405 / ORS 571</strain>
    </source>
</reference>
<evidence type="ECO:0000256" key="5">
    <source>
        <dbReference type="ARBA" id="ARBA00022692"/>
    </source>
</evidence>
<comment type="subunit">
    <text evidence="10">Homopentamer.</text>
</comment>
<dbReference type="InterPro" id="IPR036019">
    <property type="entry name" value="MscL_channel"/>
</dbReference>
<evidence type="ECO:0000256" key="1">
    <source>
        <dbReference type="ARBA" id="ARBA00004651"/>
    </source>
</evidence>
<reference evidence="11 12" key="3">
    <citation type="journal article" date="2008" name="BMC Genomics">
        <title>The genome of the versatile nitrogen fixer Azorhizobium caulinodans ORS571.</title>
        <authorList>
            <person name="Lee KB."/>
            <person name="Backer P.D."/>
            <person name="Aono T."/>
            <person name="Liu CT."/>
            <person name="Suzuki S."/>
            <person name="Suzuki T."/>
            <person name="Kaneko T."/>
            <person name="Yamada M."/>
            <person name="Tabata S."/>
            <person name="Kupfer D.M."/>
            <person name="Najar F.Z."/>
            <person name="Wiley G.B."/>
            <person name="Roe B."/>
            <person name="Binnewies T.T."/>
            <person name="Ussery D.W."/>
            <person name="D'Haeze W."/>
            <person name="Herder J.D."/>
            <person name="Gevers D."/>
            <person name="Vereecke D."/>
            <person name="Holsters M."/>
            <person name="Oyaizu H."/>
        </authorList>
    </citation>
    <scope>NUCLEOTIDE SEQUENCE [LARGE SCALE GENOMIC DNA]</scope>
    <source>
        <strain evidence="12">ATCC 43989 / DSM 5975 / JCM 20966 / LMG 6465 / NBRC 14845 / NCIMB 13405 / ORS 571</strain>
    </source>
</reference>
<reference evidence="12" key="2">
    <citation type="submission" date="2007-04" db="EMBL/GenBank/DDBJ databases">
        <title>Complete genome sequence of the nitrogen-fixing bacterium Azorhizobium caulinodans ORS571.</title>
        <authorList>
            <person name="Lee K.B."/>
            <person name="Backer P.D."/>
            <person name="Aono T."/>
            <person name="Liu C.T."/>
            <person name="Suzuki S."/>
            <person name="Suzuki T."/>
            <person name="Kaneko T."/>
            <person name="Yamada M."/>
            <person name="Tabata S."/>
            <person name="Kupfer D.M."/>
            <person name="Najar F.Z."/>
            <person name="Wiley G.B."/>
            <person name="Roe B."/>
            <person name="Binnewies T."/>
            <person name="Ussery D."/>
            <person name="Vereecke D."/>
            <person name="Gevers D."/>
            <person name="Holsters M."/>
            <person name="Oyaizu H."/>
        </authorList>
    </citation>
    <scope>NUCLEOTIDE SEQUENCE [LARGE SCALE GENOMIC DNA]</scope>
    <source>
        <strain evidence="12">ATCC 43989 / DSM 5975 / JCM 20966 / LMG 6465 / NBRC 14845 / NCIMB 13405 / ORS 571</strain>
    </source>
</reference>
<protein>
    <recommendedName>
        <fullName evidence="10">Large-conductance mechanosensitive channel</fullName>
    </recommendedName>
</protein>
<keyword evidence="8 10" id="KW-0472">Membrane</keyword>
<keyword evidence="6 10" id="KW-1133">Transmembrane helix</keyword>
<name>A8HZY1_AZOC5</name>
<dbReference type="Proteomes" id="UP000000270">
    <property type="component" value="Chromosome"/>
</dbReference>
<dbReference type="Gene3D" id="1.10.1200.120">
    <property type="entry name" value="Large-conductance mechanosensitive channel, MscL, domain 1"/>
    <property type="match status" value="1"/>
</dbReference>
<evidence type="ECO:0000256" key="9">
    <source>
        <dbReference type="ARBA" id="ARBA00023303"/>
    </source>
</evidence>
<keyword evidence="5 10" id="KW-0812">Transmembrane</keyword>
<dbReference type="eggNOG" id="COG1970">
    <property type="taxonomic scope" value="Bacteria"/>
</dbReference>
<dbReference type="PANTHER" id="PTHR30266:SF2">
    <property type="entry name" value="LARGE-CONDUCTANCE MECHANOSENSITIVE CHANNEL"/>
    <property type="match status" value="1"/>
</dbReference>
<evidence type="ECO:0000256" key="8">
    <source>
        <dbReference type="ARBA" id="ARBA00023136"/>
    </source>
</evidence>
<feature type="transmembrane region" description="Helical" evidence="10">
    <location>
        <begin position="97"/>
        <end position="118"/>
    </location>
</feature>
<dbReference type="SUPFAM" id="SSF81330">
    <property type="entry name" value="Gated mechanosensitive channel"/>
    <property type="match status" value="1"/>
</dbReference>
<evidence type="ECO:0000256" key="3">
    <source>
        <dbReference type="ARBA" id="ARBA00022448"/>
    </source>
</evidence>
<accession>A8HZY1</accession>
<evidence type="ECO:0000256" key="10">
    <source>
        <dbReference type="HAMAP-Rule" id="MF_00115"/>
    </source>
</evidence>
<keyword evidence="7 10" id="KW-0406">Ion transport</keyword>
<reference evidence="11 12" key="1">
    <citation type="journal article" date="2007" name="Appl. Environ. Microbiol.">
        <title>Rhizobial factors required for stem nodule maturation and maintenance in Sesbania rostrata-Azorhizobium caulinodans ORS571 symbiosis.</title>
        <authorList>
            <person name="Suzuki S."/>
            <person name="Aono T."/>
            <person name="Lee KB."/>
            <person name="Suzuki T."/>
            <person name="Liu CT."/>
            <person name="Miwa H."/>
            <person name="Wakao S."/>
            <person name="Iki T."/>
            <person name="Oyaizu H."/>
        </authorList>
    </citation>
    <scope>NUCLEOTIDE SEQUENCE [LARGE SCALE GENOMIC DNA]</scope>
    <source>
        <strain evidence="12">ATCC 43989 / DSM 5975 / JCM 20966 / LMG 6465 / NBRC 14845 / NCIMB 13405 / ORS 571</strain>
    </source>
</reference>
<reference evidence="11 12" key="6">
    <citation type="journal article" date="2011" name="Appl. Environ. Microbiol.">
        <title>Involvement of the azorhizobial chromosome partition gene (parA) in the onset of bacteroid differentiation during Sesbania rostrata stem nodule development.</title>
        <authorList>
            <person name="Liu CT."/>
            <person name="Lee KB."/>
            <person name="Wang YS."/>
            <person name="Peng MH."/>
            <person name="Lee KT."/>
            <person name="Suzuki S."/>
            <person name="Suzuki T."/>
            <person name="Oyaizu H."/>
        </authorList>
    </citation>
    <scope>NUCLEOTIDE SEQUENCE [LARGE SCALE GENOMIC DNA]</scope>
    <source>
        <strain evidence="12">ATCC 43989 / DSM 5975 / JCM 20966 / LMG 6465 / NBRC 14845 / NCIMB 13405 / ORS 571</strain>
    </source>
</reference>
<feature type="transmembrane region" description="Helical" evidence="10">
    <location>
        <begin position="22"/>
        <end position="45"/>
    </location>
</feature>
<dbReference type="HOGENOM" id="CLU_095787_0_1_5"/>
<gene>
    <name evidence="10" type="primary">mscL</name>
    <name evidence="11" type="ordered locus">AZC_4641</name>
</gene>
<evidence type="ECO:0000313" key="12">
    <source>
        <dbReference type="Proteomes" id="UP000000270"/>
    </source>
</evidence>
<reference evidence="11 12" key="5">
    <citation type="journal article" date="2010" name="Appl. Environ. Microbiol.">
        <title>phrR-like gene praR of Azorhizobium caulinodans ORS571 is essential for symbiosis with Sesbania rostrata and is involved in expression of reb genes.</title>
        <authorList>
            <person name="Akiba N."/>
            <person name="Aono T."/>
            <person name="Toyazaki H."/>
            <person name="Sato S."/>
            <person name="Oyaizu H."/>
        </authorList>
    </citation>
    <scope>NUCLEOTIDE SEQUENCE [LARGE SCALE GENOMIC DNA]</scope>
    <source>
        <strain evidence="12">ATCC 43989 / DSM 5975 / JCM 20966 / LMG 6465 / NBRC 14845 / NCIMB 13405 / ORS 571</strain>
    </source>
</reference>
<evidence type="ECO:0000256" key="4">
    <source>
        <dbReference type="ARBA" id="ARBA00022475"/>
    </source>
</evidence>
<dbReference type="InterPro" id="IPR037673">
    <property type="entry name" value="MSC/AndL"/>
</dbReference>
<dbReference type="GO" id="GO:0008381">
    <property type="term" value="F:mechanosensitive monoatomic ion channel activity"/>
    <property type="evidence" value="ECO:0007669"/>
    <property type="project" value="UniProtKB-UniRule"/>
</dbReference>
<dbReference type="EMBL" id="AP009384">
    <property type="protein sequence ID" value="BAF90639.1"/>
    <property type="molecule type" value="Genomic_DNA"/>
</dbReference>
<evidence type="ECO:0000313" key="11">
    <source>
        <dbReference type="EMBL" id="BAF90639.1"/>
    </source>
</evidence>
<keyword evidence="10" id="KW-0997">Cell inner membrane</keyword>
<evidence type="ECO:0000256" key="2">
    <source>
        <dbReference type="ARBA" id="ARBA00007254"/>
    </source>
</evidence>
<keyword evidence="3 10" id="KW-0813">Transport</keyword>
<organism evidence="11 12">
    <name type="scientific">Azorhizobium caulinodans (strain ATCC 43989 / DSM 5975 / JCM 20966 / LMG 6465 / NBRC 14845 / NCIMB 13405 / ORS 571)</name>
    <dbReference type="NCBI Taxonomy" id="438753"/>
    <lineage>
        <taxon>Bacteria</taxon>
        <taxon>Pseudomonadati</taxon>
        <taxon>Pseudomonadota</taxon>
        <taxon>Alphaproteobacteria</taxon>
        <taxon>Hyphomicrobiales</taxon>
        <taxon>Xanthobacteraceae</taxon>
        <taxon>Azorhizobium</taxon>
    </lineage>
</organism>
<dbReference type="PANTHER" id="PTHR30266">
    <property type="entry name" value="MECHANOSENSITIVE CHANNEL MSCL"/>
    <property type="match status" value="1"/>
</dbReference>
<evidence type="ECO:0000256" key="6">
    <source>
        <dbReference type="ARBA" id="ARBA00022989"/>
    </source>
</evidence>
<comment type="similarity">
    <text evidence="2 10">Belongs to the MscL family.</text>
</comment>
<dbReference type="Pfam" id="PF01741">
    <property type="entry name" value="MscL"/>
    <property type="match status" value="1"/>
</dbReference>
<dbReference type="KEGG" id="azc:AZC_4641"/>
<sequence>MSVGQRFAEREERRMLRQFRQFAMRGNVVDLAVGVIIGAAFGNIVSSLVGDIFMPVIGSVTGGLDFSNYFLPLSSAVTAENLADAKKQGAVLAYGNFITIAINFIIIAAILFFIVRAINSLKHEEKKDAAPPRSEVLLEEIRDLLAKDVASKSPTGPA</sequence>
<dbReference type="HAMAP" id="MF_00115">
    <property type="entry name" value="MscL"/>
    <property type="match status" value="1"/>
</dbReference>
<dbReference type="NCBIfam" id="TIGR00220">
    <property type="entry name" value="mscL"/>
    <property type="match status" value="1"/>
</dbReference>
<proteinExistence type="inferred from homology"/>
<comment type="function">
    <text evidence="10">Channel that opens in response to stretch forces in the membrane lipid bilayer. May participate in the regulation of osmotic pressure changes within the cell.</text>
</comment>
<keyword evidence="12" id="KW-1185">Reference proteome</keyword>
<comment type="subcellular location">
    <subcellularLocation>
        <location evidence="10">Cell inner membrane</location>
        <topology evidence="10">Multi-pass membrane protein</topology>
    </subcellularLocation>
    <subcellularLocation>
        <location evidence="1">Cell membrane</location>
        <topology evidence="1">Multi-pass membrane protein</topology>
    </subcellularLocation>
</comment>
<keyword evidence="4 10" id="KW-1003">Cell membrane</keyword>
<dbReference type="AlphaFoldDB" id="A8HZY1"/>
<dbReference type="PROSITE" id="PS01327">
    <property type="entry name" value="MSCL"/>
    <property type="match status" value="1"/>
</dbReference>
<dbReference type="PRINTS" id="PR01264">
    <property type="entry name" value="MECHCHANNEL"/>
</dbReference>
<dbReference type="GO" id="GO:0005886">
    <property type="term" value="C:plasma membrane"/>
    <property type="evidence" value="ECO:0007669"/>
    <property type="project" value="UniProtKB-SubCell"/>
</dbReference>
<evidence type="ECO:0000256" key="7">
    <source>
        <dbReference type="ARBA" id="ARBA00023065"/>
    </source>
</evidence>